<proteinExistence type="predicted"/>
<comment type="caution">
    <text evidence="1">The sequence shown here is derived from an EMBL/GenBank/DDBJ whole genome shotgun (WGS) entry which is preliminary data.</text>
</comment>
<reference evidence="1" key="1">
    <citation type="submission" date="2023-04" db="EMBL/GenBank/DDBJ databases">
        <title>Draft Genome sequencing of Naganishia species isolated from polar environments using Oxford Nanopore Technology.</title>
        <authorList>
            <person name="Leo P."/>
            <person name="Venkateswaran K."/>
        </authorList>
    </citation>
    <scope>NUCLEOTIDE SEQUENCE</scope>
    <source>
        <strain evidence="1">MNA-CCFEE 5261</strain>
    </source>
</reference>
<gene>
    <name evidence="1" type="ORF">QFC19_001644</name>
</gene>
<evidence type="ECO:0000313" key="2">
    <source>
        <dbReference type="Proteomes" id="UP001241377"/>
    </source>
</evidence>
<name>A0ACC2WFP5_9TREE</name>
<keyword evidence="2" id="KW-1185">Reference proteome</keyword>
<evidence type="ECO:0000313" key="1">
    <source>
        <dbReference type="EMBL" id="KAJ9110241.1"/>
    </source>
</evidence>
<sequence>MGVERILGRRAVTGLSAEDTINTGQFSQVIWSLLWIPNEFTADSWNVSTESLTSGQHRLWPKSLLSPIGDVRSNNSDTSSLSVPIELAEHHIGVKKPTALYKESLEIQTTMQLFEKQQASTIQEKTKLNNGSPSGSDIPLQKDSVNHGIGGSGEFLPAVDHADEEEDDDDLFASSPSPALVEDPITFHDTALGQEKPIAMDSVDEASASMFTPTHQPESHLAPAKYDVSPTDPDGRNKTYQIGFETMITDDDFNFFDANAEVPLSVGIQQMPYEEYGDLSDADFGVNLNQPPTEEVLVPDGNPGAHSHENFANTDIADRLPCVAQANDEVDIGGADLNNETMVATPQSDNDLWNDESDMAGHIPVEVEVNVECAFDMKDPMLPSQSMPLNLAETQQHTLVNISSAPAHDETANAPAMILPLNTALMPQEHHEELGRDSIDYRQPLEWTLVDTTEKMIPVGFDEVSFKSLTHGNDRNGRPRGLALEGICIADKYGDGRVRHRPQLLQLLKQEASFLQQQAHPRLPFHLEGLDFEVEACSPKSTDTGSDNVFSDSLDDASEITALSNTGDGSSDKQGLFTLGQYPFSSDEHLLSTGAFVVLEDHDSITLRKRFTESKHSGEYFNSTSMAKPHIWQSASTFCRREFYEGSSYANRNCNTATPCPSPLKFSESCEYVGKYWITL</sequence>
<protein>
    <submittedName>
        <fullName evidence="1">Uncharacterized protein</fullName>
    </submittedName>
</protein>
<accession>A0ACC2WFP5</accession>
<dbReference type="Proteomes" id="UP001241377">
    <property type="component" value="Unassembled WGS sequence"/>
</dbReference>
<dbReference type="EMBL" id="JASBWR010000013">
    <property type="protein sequence ID" value="KAJ9110241.1"/>
    <property type="molecule type" value="Genomic_DNA"/>
</dbReference>
<organism evidence="1 2">
    <name type="scientific">Naganishia cerealis</name>
    <dbReference type="NCBI Taxonomy" id="610337"/>
    <lineage>
        <taxon>Eukaryota</taxon>
        <taxon>Fungi</taxon>
        <taxon>Dikarya</taxon>
        <taxon>Basidiomycota</taxon>
        <taxon>Agaricomycotina</taxon>
        <taxon>Tremellomycetes</taxon>
        <taxon>Filobasidiales</taxon>
        <taxon>Filobasidiaceae</taxon>
        <taxon>Naganishia</taxon>
    </lineage>
</organism>